<dbReference type="PANTHER" id="PTHR33627">
    <property type="entry name" value="TRANSPOSASE"/>
    <property type="match status" value="1"/>
</dbReference>
<dbReference type="InterPro" id="IPR039365">
    <property type="entry name" value="IS701-like"/>
</dbReference>
<dbReference type="Pfam" id="PF13546">
    <property type="entry name" value="DDE_5"/>
    <property type="match status" value="1"/>
</dbReference>
<reference evidence="3 4" key="1">
    <citation type="journal article" date="2019" name="Microb. Cell Fact.">
        <title>Exploring novel herbicidin analogues by transcriptional regulator overexpression and MS/MS molecular networking.</title>
        <authorList>
            <person name="Shi Y."/>
            <person name="Gu R."/>
            <person name="Li Y."/>
            <person name="Wang X."/>
            <person name="Ren W."/>
            <person name="Li X."/>
            <person name="Wang L."/>
            <person name="Xie Y."/>
            <person name="Hong B."/>
        </authorList>
    </citation>
    <scope>NUCLEOTIDE SEQUENCE [LARGE SCALE GENOMIC DNA]</scope>
    <source>
        <strain evidence="3 4">US-43</strain>
    </source>
</reference>
<name>A0A5N5VXZ1_STRMB</name>
<feature type="region of interest" description="Disordered" evidence="1">
    <location>
        <begin position="388"/>
        <end position="423"/>
    </location>
</feature>
<evidence type="ECO:0000259" key="2">
    <source>
        <dbReference type="Pfam" id="PF13546"/>
    </source>
</evidence>
<comment type="caution">
    <text evidence="3">The sequence shown here is derived from an EMBL/GenBank/DDBJ whole genome shotgun (WGS) entry which is preliminary data.</text>
</comment>
<dbReference type="InterPro" id="IPR038721">
    <property type="entry name" value="IS701-like_DDE_dom"/>
</dbReference>
<feature type="domain" description="Transposase IS701-like DDE" evidence="2">
    <location>
        <begin position="33"/>
        <end position="244"/>
    </location>
</feature>
<evidence type="ECO:0000313" key="3">
    <source>
        <dbReference type="EMBL" id="KAB7833645.1"/>
    </source>
</evidence>
<dbReference type="EMBL" id="VOKX01000131">
    <property type="protein sequence ID" value="KAB7833645.1"/>
    <property type="molecule type" value="Genomic_DNA"/>
</dbReference>
<gene>
    <name evidence="3" type="ORF">FRZ00_32935</name>
</gene>
<evidence type="ECO:0000256" key="1">
    <source>
        <dbReference type="SAM" id="MobiDB-lite"/>
    </source>
</evidence>
<dbReference type="OrthoDB" id="3657225at2"/>
<protein>
    <submittedName>
        <fullName evidence="3">Transposase</fullName>
    </submittedName>
</protein>
<dbReference type="AlphaFoldDB" id="A0A5N5VXZ1"/>
<dbReference type="Proteomes" id="UP000327000">
    <property type="component" value="Unassembled WGS sequence"/>
</dbReference>
<evidence type="ECO:0000313" key="4">
    <source>
        <dbReference type="Proteomes" id="UP000327000"/>
    </source>
</evidence>
<proteinExistence type="predicted"/>
<dbReference type="PANTHER" id="PTHR33627:SF1">
    <property type="entry name" value="TRANSPOSASE"/>
    <property type="match status" value="1"/>
</dbReference>
<accession>A0A5N5VXZ1</accession>
<organism evidence="3 4">
    <name type="scientific">Streptomyces mobaraensis</name>
    <name type="common">Streptoverticillium mobaraense</name>
    <dbReference type="NCBI Taxonomy" id="35621"/>
    <lineage>
        <taxon>Bacteria</taxon>
        <taxon>Bacillati</taxon>
        <taxon>Actinomycetota</taxon>
        <taxon>Actinomycetes</taxon>
        <taxon>Kitasatosporales</taxon>
        <taxon>Streptomycetaceae</taxon>
        <taxon>Streptomyces</taxon>
    </lineage>
</organism>
<keyword evidence="4" id="KW-1185">Reference proteome</keyword>
<sequence>MPAAGTRARFRARAQTQTQDDVLAELCRVALATLARSDQRRHGEAYLRGLLRARGRKSIRNIAGLAGGAAPEQSLHHFVSSSPWDWRPMRQALAHHLVRTLAPQAWVVRPMVIPKAGENSVGVERRFFREAGQVLNAQQAVGVWAASAYRSAPVNWRLMLSEGWLGDPVRRGQAAIPDAVRTETPGECAVEAYAGMMRDWGLPVRPLVLDAREPDALSALHRLRACGVPVLARVSGSLRVAVADSPLSGRETRMSPASLVMAGARELRRPVIWRHDPDSDALGTSLTAGVRVGLPVPQGGAGRGRLREMLLVGMGENADRWPDELWLTDLVNVAPAALVRLSGLLHRVDRDFTSIADRVGIRDFTGRSFGGWHRHATLASVAHAVALLSPPGGPTDPTDPAGDGPHLPGPGASSAPGAGCRGM</sequence>